<feature type="region of interest" description="Disordered" evidence="1">
    <location>
        <begin position="1"/>
        <end position="207"/>
    </location>
</feature>
<dbReference type="RefSeq" id="WP_191803568.1">
    <property type="nucleotide sequence ID" value="NZ_JACSQF010000010.1"/>
</dbReference>
<proteinExistence type="predicted"/>
<organism evidence="3 4">
    <name type="scientific">Oerskovia merdavium</name>
    <dbReference type="NCBI Taxonomy" id="2762227"/>
    <lineage>
        <taxon>Bacteria</taxon>
        <taxon>Bacillati</taxon>
        <taxon>Actinomycetota</taxon>
        <taxon>Actinomycetes</taxon>
        <taxon>Micrococcales</taxon>
        <taxon>Cellulomonadaceae</taxon>
        <taxon>Oerskovia</taxon>
    </lineage>
</organism>
<feature type="compositionally biased region" description="Pro residues" evidence="1">
    <location>
        <begin position="42"/>
        <end position="63"/>
    </location>
</feature>
<feature type="region of interest" description="Disordered" evidence="1">
    <location>
        <begin position="245"/>
        <end position="297"/>
    </location>
</feature>
<keyword evidence="2" id="KW-0472">Membrane</keyword>
<evidence type="ECO:0000313" key="4">
    <source>
        <dbReference type="Proteomes" id="UP000655570"/>
    </source>
</evidence>
<protein>
    <submittedName>
        <fullName evidence="3">Uncharacterized protein</fullName>
    </submittedName>
</protein>
<sequence length="353" mass="35773">MSDQHGGSMQPVRPLTRREIREREAAAAEQAAGSAPPASGGFPPPPPAPAPEAPVAPAGPPPSRRSMREPVSPTAGDGFPSQAPVVRPPSMTGGMRGVDQTGRLTPIQETVEHVAIRPNQAPPAGMTPPVRQSMRAPAPAPSPFEAPASRPTRAPQAAPAAPPAAPVPSPFPPSQTAAPARESVSSRIQPSETPRAAATPAPAQPTLPWQQATAPVAPAPVVPQAPVAEAAPALPWETVTMGAAAGSAAAPPAPFGAPVAAHEEQGDSPFPSAGGTRPGPSGRRAADDEPDEDERPPGHPYTWLHYLILIAVAFVLGLLIWQMLLNGSAAEAAAAAPSETVASATHPYVGLSS</sequence>
<feature type="compositionally biased region" description="Low complexity" evidence="1">
    <location>
        <begin position="145"/>
        <end position="159"/>
    </location>
</feature>
<feature type="compositionally biased region" description="Pro residues" evidence="1">
    <location>
        <begin position="160"/>
        <end position="173"/>
    </location>
</feature>
<evidence type="ECO:0000313" key="3">
    <source>
        <dbReference type="EMBL" id="MBD7981165.1"/>
    </source>
</evidence>
<feature type="compositionally biased region" description="Low complexity" evidence="1">
    <location>
        <begin position="27"/>
        <end position="41"/>
    </location>
</feature>
<comment type="caution">
    <text evidence="3">The sequence shown here is derived from an EMBL/GenBank/DDBJ whole genome shotgun (WGS) entry which is preliminary data.</text>
</comment>
<reference evidence="3 4" key="1">
    <citation type="submission" date="2020-08" db="EMBL/GenBank/DDBJ databases">
        <title>A Genomic Blueprint of the Chicken Gut Microbiome.</title>
        <authorList>
            <person name="Gilroy R."/>
            <person name="Ravi A."/>
            <person name="Getino M."/>
            <person name="Pursley I."/>
            <person name="Horton D.L."/>
            <person name="Alikhan N.-F."/>
            <person name="Baker D."/>
            <person name="Gharbi K."/>
            <person name="Hall N."/>
            <person name="Watson M."/>
            <person name="Adriaenssens E.M."/>
            <person name="Foster-Nyarko E."/>
            <person name="Jarju S."/>
            <person name="Secka A."/>
            <person name="Antonio M."/>
            <person name="Oren A."/>
            <person name="Chaudhuri R."/>
            <person name="La Ragione R.M."/>
            <person name="Hildebrand F."/>
            <person name="Pallen M.J."/>
        </authorList>
    </citation>
    <scope>NUCLEOTIDE SEQUENCE [LARGE SCALE GENOMIC DNA]</scope>
    <source>
        <strain evidence="3 4">Sa2CUA9</strain>
    </source>
</reference>
<feature type="transmembrane region" description="Helical" evidence="2">
    <location>
        <begin position="303"/>
        <end position="321"/>
    </location>
</feature>
<keyword evidence="2" id="KW-1133">Transmembrane helix</keyword>
<dbReference type="Proteomes" id="UP000655570">
    <property type="component" value="Unassembled WGS sequence"/>
</dbReference>
<feature type="compositionally biased region" description="Low complexity" evidence="1">
    <location>
        <begin position="193"/>
        <end position="207"/>
    </location>
</feature>
<evidence type="ECO:0000256" key="1">
    <source>
        <dbReference type="SAM" id="MobiDB-lite"/>
    </source>
</evidence>
<keyword evidence="2" id="KW-0812">Transmembrane</keyword>
<gene>
    <name evidence="3" type="ORF">H9641_10640</name>
</gene>
<keyword evidence="4" id="KW-1185">Reference proteome</keyword>
<feature type="compositionally biased region" description="Basic and acidic residues" evidence="1">
    <location>
        <begin position="16"/>
        <end position="26"/>
    </location>
</feature>
<name>A0ABR8U095_9CELL</name>
<feature type="compositionally biased region" description="Polar residues" evidence="1">
    <location>
        <begin position="183"/>
        <end position="192"/>
    </location>
</feature>
<evidence type="ECO:0000256" key="2">
    <source>
        <dbReference type="SAM" id="Phobius"/>
    </source>
</evidence>
<dbReference type="EMBL" id="JACSQF010000010">
    <property type="protein sequence ID" value="MBD7981165.1"/>
    <property type="molecule type" value="Genomic_DNA"/>
</dbReference>
<feature type="compositionally biased region" description="Low complexity" evidence="1">
    <location>
        <begin position="245"/>
        <end position="260"/>
    </location>
</feature>
<accession>A0ABR8U095</accession>